<dbReference type="SUPFAM" id="SSF54593">
    <property type="entry name" value="Glyoxalase/Bleomycin resistance protein/Dihydroxybiphenyl dioxygenase"/>
    <property type="match status" value="1"/>
</dbReference>
<dbReference type="Pfam" id="PF22658">
    <property type="entry name" value="YycE-like_N"/>
    <property type="match status" value="1"/>
</dbReference>
<dbReference type="RefSeq" id="WP_135184175.1">
    <property type="nucleotide sequence ID" value="NZ_LR595855.1"/>
</dbReference>
<sequence length="131" mass="15008">MSFTHLRIARPVTRLAHAFRMYAEGLGLQKIADFSDHDGFSGVMLGRKDLPWHIELTLCHHHPVRPAQTAEDLLVLYYPERGEWQRACAKMELAGFTPVSSFNPYWDVSGRTFADDDGYRVVLQNRTWSSA</sequence>
<dbReference type="Gene3D" id="3.10.180.10">
    <property type="entry name" value="2,3-Dihydroxybiphenyl 1,2-Dioxygenase, domain 1"/>
    <property type="match status" value="1"/>
</dbReference>
<organism evidence="2 3">
    <name type="scientific">Raoultella terrigena</name>
    <name type="common">Klebsiella terrigena</name>
    <dbReference type="NCBI Taxonomy" id="577"/>
    <lineage>
        <taxon>Bacteria</taxon>
        <taxon>Pseudomonadati</taxon>
        <taxon>Pseudomonadota</taxon>
        <taxon>Gammaproteobacteria</taxon>
        <taxon>Enterobacterales</taxon>
        <taxon>Enterobacteriaceae</taxon>
        <taxon>Klebsiella/Raoultella group</taxon>
        <taxon>Raoultella</taxon>
    </lineage>
</organism>
<feature type="domain" description="VOC" evidence="1">
    <location>
        <begin position="2"/>
        <end position="126"/>
    </location>
</feature>
<dbReference type="AlphaFoldDB" id="A0A7Z9CRP1"/>
<dbReference type="InterPro" id="IPR037523">
    <property type="entry name" value="VOC_core"/>
</dbReference>
<protein>
    <recommendedName>
        <fullName evidence="1">VOC domain-containing protein</fullName>
    </recommendedName>
</protein>
<proteinExistence type="predicted"/>
<reference evidence="2 3" key="1">
    <citation type="submission" date="2018-12" db="EMBL/GenBank/DDBJ databases">
        <authorList>
            <consortium name="Pathogen Informatics"/>
        </authorList>
    </citation>
    <scope>NUCLEOTIDE SEQUENCE [LARGE SCALE GENOMIC DNA]</scope>
    <source>
        <strain evidence="2 3">NCTC9997</strain>
    </source>
</reference>
<accession>A0A7Z9CRP1</accession>
<dbReference type="PROSITE" id="PS51819">
    <property type="entry name" value="VOC"/>
    <property type="match status" value="1"/>
</dbReference>
<dbReference type="InterPro" id="IPR058998">
    <property type="entry name" value="YycE-like_N"/>
</dbReference>
<keyword evidence="3" id="KW-1185">Reference proteome</keyword>
<evidence type="ECO:0000313" key="3">
    <source>
        <dbReference type="Proteomes" id="UP000267630"/>
    </source>
</evidence>
<name>A0A7Z9CRP1_RAOTE</name>
<gene>
    <name evidence="2" type="primary">yycE</name>
    <name evidence="2" type="ORF">NCTC9997_01862</name>
</gene>
<dbReference type="Pfam" id="PF22659">
    <property type="entry name" value="YycE-like_C"/>
    <property type="match status" value="1"/>
</dbReference>
<dbReference type="Proteomes" id="UP000267630">
    <property type="component" value="Chromosome 3"/>
</dbReference>
<evidence type="ECO:0000313" key="2">
    <source>
        <dbReference type="EMBL" id="VED48119.1"/>
    </source>
</evidence>
<dbReference type="EMBL" id="LR134253">
    <property type="protein sequence ID" value="VED48119.1"/>
    <property type="molecule type" value="Genomic_DNA"/>
</dbReference>
<dbReference type="InterPro" id="IPR058997">
    <property type="entry name" value="YycE-like_C"/>
</dbReference>
<dbReference type="InterPro" id="IPR029068">
    <property type="entry name" value="Glyas_Bleomycin-R_OHBP_Dase"/>
</dbReference>
<evidence type="ECO:0000259" key="1">
    <source>
        <dbReference type="PROSITE" id="PS51819"/>
    </source>
</evidence>